<dbReference type="STRING" id="85643.Tmz1t_0780"/>
<dbReference type="Pfam" id="PF13525">
    <property type="entry name" value="YfiO"/>
    <property type="match status" value="1"/>
</dbReference>
<feature type="domain" description="YbgF trimerisation" evidence="5">
    <location>
        <begin position="44"/>
        <end position="106"/>
    </location>
</feature>
<evidence type="ECO:0000313" key="6">
    <source>
        <dbReference type="EMBL" id="ACK53549.1"/>
    </source>
</evidence>
<feature type="compositionally biased region" description="Low complexity" evidence="3">
    <location>
        <begin position="110"/>
        <end position="129"/>
    </location>
</feature>
<keyword evidence="2" id="KW-0574">Periplasm</keyword>
<evidence type="ECO:0000259" key="4">
    <source>
        <dbReference type="Pfam" id="PF13525"/>
    </source>
</evidence>
<dbReference type="InterPro" id="IPR014162">
    <property type="entry name" value="CpoB_C"/>
</dbReference>
<dbReference type="InterPro" id="IPR039565">
    <property type="entry name" value="BamD-like"/>
</dbReference>
<evidence type="ECO:0000256" key="2">
    <source>
        <dbReference type="HAMAP-Rule" id="MF_02066"/>
    </source>
</evidence>
<keyword evidence="2" id="KW-0175">Coiled coil</keyword>
<feature type="chain" id="PRO_5042300376" description="Cell division coordinator CpoB" evidence="2">
    <location>
        <begin position="22"/>
        <end position="265"/>
    </location>
</feature>
<reference evidence="6 8" key="2">
    <citation type="journal article" date="2012" name="Stand. Genomic Sci.">
        <title>Complete genome sequence of Thauera aminoaromatica strain MZ1T.</title>
        <authorList>
            <person name="Jiang K."/>
            <person name="Sanseverino J."/>
            <person name="Chauhan A."/>
            <person name="Lucas S."/>
            <person name="Copeland A."/>
            <person name="Lapidus A."/>
            <person name="Del Rio T.G."/>
            <person name="Dalin E."/>
            <person name="Tice H."/>
            <person name="Bruce D."/>
            <person name="Goodwin L."/>
            <person name="Pitluck S."/>
            <person name="Sims D."/>
            <person name="Brettin T."/>
            <person name="Detter J.C."/>
            <person name="Han C."/>
            <person name="Chang Y.J."/>
            <person name="Larimer F."/>
            <person name="Land M."/>
            <person name="Hauser L."/>
            <person name="Kyrpides N.C."/>
            <person name="Mikhailova N."/>
            <person name="Moser S."/>
            <person name="Jegier P."/>
            <person name="Close D."/>
            <person name="Debruyn J.M."/>
            <person name="Wang Y."/>
            <person name="Layton A.C."/>
            <person name="Allen M.S."/>
            <person name="Sayler G.S."/>
        </authorList>
    </citation>
    <scope>NUCLEOTIDE SEQUENCE [LARGE SCALE GENOMIC DNA]</scope>
    <source>
        <strain evidence="6 8">MZ1T</strain>
    </source>
</reference>
<dbReference type="AlphaFoldDB" id="C4ZJ36"/>
<dbReference type="Proteomes" id="UP000002186">
    <property type="component" value="Chromosome"/>
</dbReference>
<gene>
    <name evidence="7" type="primary">ybgF</name>
    <name evidence="2" type="synonym">cpoB</name>
    <name evidence="6" type="ordered locus">Tmz1t_0780</name>
    <name evidence="7" type="ORF">E6Q80_18910</name>
</gene>
<dbReference type="InterPro" id="IPR011990">
    <property type="entry name" value="TPR-like_helical_dom_sf"/>
</dbReference>
<dbReference type="InterPro" id="IPR034706">
    <property type="entry name" value="CpoB"/>
</dbReference>
<dbReference type="EMBL" id="SSFD01000316">
    <property type="protein sequence ID" value="TXH80265.1"/>
    <property type="molecule type" value="Genomic_DNA"/>
</dbReference>
<keyword evidence="2" id="KW-0132">Cell division</keyword>
<dbReference type="GO" id="GO:0030288">
    <property type="term" value="C:outer membrane-bounded periplasmic space"/>
    <property type="evidence" value="ECO:0007669"/>
    <property type="project" value="UniProtKB-UniRule"/>
</dbReference>
<name>C4ZJ36_THASP</name>
<organism evidence="6 8">
    <name type="scientific">Thauera aminoaromatica</name>
    <dbReference type="NCBI Taxonomy" id="164330"/>
    <lineage>
        <taxon>Bacteria</taxon>
        <taxon>Pseudomonadati</taxon>
        <taxon>Pseudomonadota</taxon>
        <taxon>Betaproteobacteria</taxon>
        <taxon>Rhodocyclales</taxon>
        <taxon>Zoogloeaceae</taxon>
        <taxon>Thauera</taxon>
    </lineage>
</organism>
<sequence precursor="true">MKRLLPLAAAFVLIPSAPAHAQLFGGDTEARNQIFQLRQDVQGQIETTSRGQLELAMQNEQMRAELARLRGQIELLTNEVETLKQRQKDFYVDLDARLRRYESGAAGAASAAPASGDAAPAAPAAAAAPPQAPAPAPAPASANTESADYQGALALLKNGKHKDAQTAFERFITRYPAGNFTAGAHFWAGNAALQARDVASANRHFKTVMDKYPKENVAPDAMLGLANSQQAMNDAAGAKRTLQSLVERYPQSNAAQVARQRLSAR</sequence>
<dbReference type="KEGG" id="tmz:Tmz1t_0780"/>
<feature type="domain" description="Outer membrane lipoprotein BamD-like" evidence="4">
    <location>
        <begin position="139"/>
        <end position="263"/>
    </location>
</feature>
<protein>
    <recommendedName>
        <fullName evidence="2">Cell division coordinator CpoB</fullName>
    </recommendedName>
</protein>
<dbReference type="InterPro" id="IPR032519">
    <property type="entry name" value="YbgF_tri"/>
</dbReference>
<dbReference type="RefSeq" id="WP_012584636.1">
    <property type="nucleotide sequence ID" value="NC_011662.2"/>
</dbReference>
<dbReference type="GO" id="GO:0070206">
    <property type="term" value="P:protein trimerization"/>
    <property type="evidence" value="ECO:0007669"/>
    <property type="project" value="InterPro"/>
</dbReference>
<feature type="coiled-coil region" evidence="2">
    <location>
        <begin position="59"/>
        <end position="86"/>
    </location>
</feature>
<comment type="function">
    <text evidence="2">Mediates coordination of peptidoglycan synthesis and outer membrane constriction during cell division.</text>
</comment>
<evidence type="ECO:0000313" key="8">
    <source>
        <dbReference type="Proteomes" id="UP000002186"/>
    </source>
</evidence>
<evidence type="ECO:0000313" key="7">
    <source>
        <dbReference type="EMBL" id="TXH80265.1"/>
    </source>
</evidence>
<dbReference type="HAMAP" id="MF_02066">
    <property type="entry name" value="CpoB"/>
    <property type="match status" value="1"/>
</dbReference>
<evidence type="ECO:0000256" key="3">
    <source>
        <dbReference type="SAM" id="MobiDB-lite"/>
    </source>
</evidence>
<dbReference type="eggNOG" id="COG1729">
    <property type="taxonomic scope" value="Bacteria"/>
</dbReference>
<dbReference type="NCBIfam" id="TIGR02795">
    <property type="entry name" value="tol_pal_ybgF"/>
    <property type="match status" value="1"/>
</dbReference>
<evidence type="ECO:0000313" key="9">
    <source>
        <dbReference type="Proteomes" id="UP000321192"/>
    </source>
</evidence>
<keyword evidence="8" id="KW-1185">Reference proteome</keyword>
<comment type="similarity">
    <text evidence="2">Belongs to the CpoB family.</text>
</comment>
<evidence type="ECO:0000256" key="1">
    <source>
        <dbReference type="ARBA" id="ARBA00022729"/>
    </source>
</evidence>
<accession>C4ZJ36</accession>
<dbReference type="EMBL" id="CP001281">
    <property type="protein sequence ID" value="ACK53549.1"/>
    <property type="molecule type" value="Genomic_DNA"/>
</dbReference>
<proteinExistence type="inferred from homology"/>
<reference evidence="8" key="1">
    <citation type="submission" date="2009-05" db="EMBL/GenBank/DDBJ databases">
        <title>Complete sequence of chromosome of Thauera sp. MZ1T.</title>
        <authorList>
            <consortium name="US DOE Joint Genome Institute"/>
            <person name="Lucas S."/>
            <person name="Copeland A."/>
            <person name="Lapidus A."/>
            <person name="Glavina del Rio T."/>
            <person name="Dalin E."/>
            <person name="Tice H."/>
            <person name="Bruce D."/>
            <person name="Goodwin L."/>
            <person name="Pitluck S."/>
            <person name="Sims D."/>
            <person name="Brettin T."/>
            <person name="Detter J.C."/>
            <person name="Han C."/>
            <person name="Larimer F."/>
            <person name="Land M."/>
            <person name="Hauser L."/>
            <person name="Kyrpides N."/>
            <person name="Mikhailova N."/>
            <person name="Sayler G.S."/>
        </authorList>
    </citation>
    <scope>NUCLEOTIDE SEQUENCE [LARGE SCALE GENOMIC DNA]</scope>
    <source>
        <strain evidence="8">MZ1T</strain>
    </source>
</reference>
<dbReference type="OrthoDB" id="8525418at2"/>
<dbReference type="Gene3D" id="1.25.40.10">
    <property type="entry name" value="Tetratricopeptide repeat domain"/>
    <property type="match status" value="1"/>
</dbReference>
<feature type="signal peptide" evidence="2">
    <location>
        <begin position="1"/>
        <end position="21"/>
    </location>
</feature>
<dbReference type="Pfam" id="PF16331">
    <property type="entry name" value="TolA_bind_tri"/>
    <property type="match status" value="1"/>
</dbReference>
<dbReference type="Proteomes" id="UP000321192">
    <property type="component" value="Unassembled WGS sequence"/>
</dbReference>
<keyword evidence="2" id="KW-0131">Cell cycle</keyword>
<reference evidence="7 9" key="3">
    <citation type="submission" date="2018-09" db="EMBL/GenBank/DDBJ databases">
        <title>Metagenome Assembled Genomes from an Advanced Water Purification Facility.</title>
        <authorList>
            <person name="Stamps B.W."/>
            <person name="Spear J.R."/>
        </authorList>
    </citation>
    <scope>NUCLEOTIDE SEQUENCE [LARGE SCALE GENOMIC DNA]</scope>
    <source>
        <strain evidence="7">Bin_27_1</strain>
    </source>
</reference>
<evidence type="ECO:0000259" key="5">
    <source>
        <dbReference type="Pfam" id="PF16331"/>
    </source>
</evidence>
<keyword evidence="1 2" id="KW-0732">Signal</keyword>
<accession>A0A5C7SBD0</accession>
<dbReference type="GO" id="GO:0043093">
    <property type="term" value="P:FtsZ-dependent cytokinesis"/>
    <property type="evidence" value="ECO:0007669"/>
    <property type="project" value="UniProtKB-UniRule"/>
</dbReference>
<comment type="subcellular location">
    <subcellularLocation>
        <location evidence="2">Periplasm</location>
    </subcellularLocation>
</comment>
<dbReference type="HOGENOM" id="CLU_044315_1_0_4"/>
<dbReference type="Gene3D" id="1.20.5.110">
    <property type="match status" value="1"/>
</dbReference>
<dbReference type="SUPFAM" id="SSF48452">
    <property type="entry name" value="TPR-like"/>
    <property type="match status" value="1"/>
</dbReference>
<feature type="region of interest" description="Disordered" evidence="3">
    <location>
        <begin position="110"/>
        <end position="145"/>
    </location>
</feature>